<evidence type="ECO:0000313" key="2">
    <source>
        <dbReference type="EMBL" id="KKU21932.1"/>
    </source>
</evidence>
<protein>
    <submittedName>
        <fullName evidence="2">Uncharacterized protein</fullName>
    </submittedName>
</protein>
<sequence length="170" mass="19028">MDPSLLPRIISILGRTDLGKPYLTALATGQNTYVCGRLASSAAEKLHHYLTFDGAITSDGARRYADENVRSASPTKWLVPEVVQNVHFGEAVTDALGDAKARQTEWKRANKSLDRKKENEREALLQEQQRIETLVATLEQLNLVITETTELRTEKGLKPSAVRTERELVR</sequence>
<comment type="caution">
    <text evidence="2">The sequence shown here is derived from an EMBL/GenBank/DDBJ whole genome shotgun (WGS) entry which is preliminary data.</text>
</comment>
<evidence type="ECO:0000313" key="3">
    <source>
        <dbReference type="Proteomes" id="UP000034107"/>
    </source>
</evidence>
<gene>
    <name evidence="2" type="ORF">UX31_C0009G0010</name>
</gene>
<reference evidence="2 3" key="1">
    <citation type="journal article" date="2015" name="Nature">
        <title>rRNA introns, odd ribosomes, and small enigmatic genomes across a large radiation of phyla.</title>
        <authorList>
            <person name="Brown C.T."/>
            <person name="Hug L.A."/>
            <person name="Thomas B.C."/>
            <person name="Sharon I."/>
            <person name="Castelle C.J."/>
            <person name="Singh A."/>
            <person name="Wilkins M.J."/>
            <person name="Williams K.H."/>
            <person name="Banfield J.F."/>
        </authorList>
    </citation>
    <scope>NUCLEOTIDE SEQUENCE [LARGE SCALE GENOMIC DNA]</scope>
</reference>
<organism evidence="2 3">
    <name type="scientific">Candidatus Nomurabacteria bacterium GW2011_GWA1_46_11</name>
    <dbReference type="NCBI Taxonomy" id="1618732"/>
    <lineage>
        <taxon>Bacteria</taxon>
        <taxon>Candidatus Nomuraibacteriota</taxon>
    </lineage>
</organism>
<name>A0A0G1NNM0_9BACT</name>
<dbReference type="Proteomes" id="UP000034107">
    <property type="component" value="Unassembled WGS sequence"/>
</dbReference>
<accession>A0A0G1NNM0</accession>
<evidence type="ECO:0000256" key="1">
    <source>
        <dbReference type="SAM" id="Coils"/>
    </source>
</evidence>
<feature type="coiled-coil region" evidence="1">
    <location>
        <begin position="110"/>
        <end position="141"/>
    </location>
</feature>
<keyword evidence="1" id="KW-0175">Coiled coil</keyword>
<dbReference type="AlphaFoldDB" id="A0A0G1NNM0"/>
<dbReference type="EMBL" id="LCLS01000009">
    <property type="protein sequence ID" value="KKU21932.1"/>
    <property type="molecule type" value="Genomic_DNA"/>
</dbReference>
<proteinExistence type="predicted"/>